<dbReference type="AlphaFoldDB" id="A0A0F5QFF9"/>
<organism evidence="1 2">
    <name type="scientific">Devosia epidermidihirudinis</name>
    <dbReference type="NCBI Taxonomy" id="1293439"/>
    <lineage>
        <taxon>Bacteria</taxon>
        <taxon>Pseudomonadati</taxon>
        <taxon>Pseudomonadota</taxon>
        <taxon>Alphaproteobacteria</taxon>
        <taxon>Hyphomicrobiales</taxon>
        <taxon>Devosiaceae</taxon>
        <taxon>Devosia</taxon>
    </lineage>
</organism>
<dbReference type="PATRIC" id="fig|1293439.3.peg.477"/>
<keyword evidence="2" id="KW-1185">Reference proteome</keyword>
<reference evidence="1 2" key="1">
    <citation type="submission" date="2015-03" db="EMBL/GenBank/DDBJ databases">
        <authorList>
            <person name="Lepp D."/>
            <person name="Hassan Y.I."/>
            <person name="Li X.-Z."/>
            <person name="Zhou T."/>
        </authorList>
    </citation>
    <scope>NUCLEOTIDE SEQUENCE [LARGE SCALE GENOMIC DNA]</scope>
    <source>
        <strain evidence="1 2">E84</strain>
    </source>
</reference>
<evidence type="ECO:0000313" key="1">
    <source>
        <dbReference type="EMBL" id="KKC39481.1"/>
    </source>
</evidence>
<sequence>MRYERIDRNSLQPGEAAWMLYMEHDDLFGAVLLKRPDGRYVEQRYTTRTSVIESLDALMKAGASKERILVVLDDDAYWPEFFPILRERRAAVGAVL</sequence>
<protein>
    <submittedName>
        <fullName evidence="1">Uncharacterized protein</fullName>
    </submittedName>
</protein>
<comment type="caution">
    <text evidence="1">The sequence shown here is derived from an EMBL/GenBank/DDBJ whole genome shotgun (WGS) entry which is preliminary data.</text>
</comment>
<accession>A0A0F5QFF9</accession>
<name>A0A0F5QFF9_9HYPH</name>
<evidence type="ECO:0000313" key="2">
    <source>
        <dbReference type="Proteomes" id="UP000033411"/>
    </source>
</evidence>
<dbReference type="EMBL" id="LANJ01000011">
    <property type="protein sequence ID" value="KKC39481.1"/>
    <property type="molecule type" value="Genomic_DNA"/>
</dbReference>
<proteinExistence type="predicted"/>
<gene>
    <name evidence="1" type="ORF">WH87_04580</name>
</gene>
<dbReference type="OrthoDB" id="9773549at2"/>
<dbReference type="STRING" id="1293439.WH87_04580"/>
<dbReference type="RefSeq" id="WP_046138294.1">
    <property type="nucleotide sequence ID" value="NZ_LANJ01000011.1"/>
</dbReference>
<dbReference type="Proteomes" id="UP000033411">
    <property type="component" value="Unassembled WGS sequence"/>
</dbReference>